<accession>A0A1F4XJX2</accession>
<evidence type="ECO:0000313" key="1">
    <source>
        <dbReference type="EMBL" id="OGC82002.1"/>
    </source>
</evidence>
<gene>
    <name evidence="1" type="ORF">A2788_00190</name>
</gene>
<evidence type="ECO:0000313" key="2">
    <source>
        <dbReference type="Proteomes" id="UP000177521"/>
    </source>
</evidence>
<name>A0A1F4XJX2_9BACT</name>
<sequence>MSWLEAEKFALKAKLVELTADDALIFLPGLNNSLKWPRQQLPPSLKAGDEFWLQIVSAETRELAQASLRRDILSELMR</sequence>
<proteinExistence type="predicted"/>
<evidence type="ECO:0008006" key="3">
    <source>
        <dbReference type="Google" id="ProtNLM"/>
    </source>
</evidence>
<reference evidence="1 2" key="1">
    <citation type="journal article" date="2016" name="Nat. Commun.">
        <title>Thousands of microbial genomes shed light on interconnected biogeochemical processes in an aquifer system.</title>
        <authorList>
            <person name="Anantharaman K."/>
            <person name="Brown C.T."/>
            <person name="Hug L.A."/>
            <person name="Sharon I."/>
            <person name="Castelle C.J."/>
            <person name="Probst A.J."/>
            <person name="Thomas B.C."/>
            <person name="Singh A."/>
            <person name="Wilkins M.J."/>
            <person name="Karaoz U."/>
            <person name="Brodie E.L."/>
            <person name="Williams K.H."/>
            <person name="Hubbard S.S."/>
            <person name="Banfield J.F."/>
        </authorList>
    </citation>
    <scope>NUCLEOTIDE SEQUENCE [LARGE SCALE GENOMIC DNA]</scope>
</reference>
<organism evidence="1 2">
    <name type="scientific">Candidatus Abawacabacteria bacterium RIFCSPHIGHO2_01_FULL_46_8</name>
    <dbReference type="NCBI Taxonomy" id="1817815"/>
    <lineage>
        <taxon>Bacteria</taxon>
        <taxon>Candidatus Abawacaibacteriota</taxon>
    </lineage>
</organism>
<dbReference type="EMBL" id="MEWS01000025">
    <property type="protein sequence ID" value="OGC82002.1"/>
    <property type="molecule type" value="Genomic_DNA"/>
</dbReference>
<dbReference type="Proteomes" id="UP000177521">
    <property type="component" value="Unassembled WGS sequence"/>
</dbReference>
<protein>
    <recommendedName>
        <fullName evidence="3">DUF3006 domain-containing protein</fullName>
    </recommendedName>
</protein>
<dbReference type="AlphaFoldDB" id="A0A1F4XJX2"/>
<comment type="caution">
    <text evidence="1">The sequence shown here is derived from an EMBL/GenBank/DDBJ whole genome shotgun (WGS) entry which is preliminary data.</text>
</comment>